<name>A0A840ALD2_9HYPH</name>
<dbReference type="AlphaFoldDB" id="A0A840ALD2"/>
<reference evidence="1 2" key="1">
    <citation type="submission" date="2020-08" db="EMBL/GenBank/DDBJ databases">
        <title>Genomic Encyclopedia of Type Strains, Phase IV (KMG-IV): sequencing the most valuable type-strain genomes for metagenomic binning, comparative biology and taxonomic classification.</title>
        <authorList>
            <person name="Goeker M."/>
        </authorList>
    </citation>
    <scope>NUCLEOTIDE SEQUENCE [LARGE SCALE GENOMIC DNA]</scope>
    <source>
        <strain evidence="1 2">DSM 25966</strain>
    </source>
</reference>
<sequence length="177" mass="19349">MCVSNAVEGNRSSTVRRSFGSVSREAVPNADPGVDALTMQCARWRVAPEQYLQDGNESSSARTSTRGSLGLPLGGRCAIIKTRRLVAAIARQTPMSGGLPNTKLDIRASACVCTDWRNRQGVFSLVFTRPTTWRQAGCGVHLVVQNGDNNEVKAFLHRPGQRGRGRNSGIARVWRRR</sequence>
<protein>
    <submittedName>
        <fullName evidence="1">Uncharacterized protein</fullName>
    </submittedName>
</protein>
<dbReference type="Proteomes" id="UP000553963">
    <property type="component" value="Unassembled WGS sequence"/>
</dbReference>
<comment type="caution">
    <text evidence="1">The sequence shown here is derived from an EMBL/GenBank/DDBJ whole genome shotgun (WGS) entry which is preliminary data.</text>
</comment>
<proteinExistence type="predicted"/>
<accession>A0A840ALD2</accession>
<evidence type="ECO:0000313" key="1">
    <source>
        <dbReference type="EMBL" id="MBB3930024.1"/>
    </source>
</evidence>
<organism evidence="1 2">
    <name type="scientific">Kaistia hirudinis</name>
    <dbReference type="NCBI Taxonomy" id="1293440"/>
    <lineage>
        <taxon>Bacteria</taxon>
        <taxon>Pseudomonadati</taxon>
        <taxon>Pseudomonadota</taxon>
        <taxon>Alphaproteobacteria</taxon>
        <taxon>Hyphomicrobiales</taxon>
        <taxon>Kaistiaceae</taxon>
        <taxon>Kaistia</taxon>
    </lineage>
</organism>
<keyword evidence="2" id="KW-1185">Reference proteome</keyword>
<gene>
    <name evidence="1" type="ORF">GGR25_001063</name>
</gene>
<evidence type="ECO:0000313" key="2">
    <source>
        <dbReference type="Proteomes" id="UP000553963"/>
    </source>
</evidence>
<dbReference type="EMBL" id="JACIDS010000002">
    <property type="protein sequence ID" value="MBB3930024.1"/>
    <property type="molecule type" value="Genomic_DNA"/>
</dbReference>